<comment type="caution">
    <text evidence="2">The sequence shown here is derived from an EMBL/GenBank/DDBJ whole genome shotgun (WGS) entry which is preliminary data.</text>
</comment>
<dbReference type="Gene3D" id="3.10.20.10">
    <property type="match status" value="2"/>
</dbReference>
<dbReference type="EMBL" id="SKFH01000003">
    <property type="protein sequence ID" value="TCZ74220.1"/>
    <property type="molecule type" value="Genomic_DNA"/>
</dbReference>
<dbReference type="Proteomes" id="UP000295164">
    <property type="component" value="Unassembled WGS sequence"/>
</dbReference>
<accession>A0A4R4E631</accession>
<dbReference type="OrthoDB" id="850243at2"/>
<protein>
    <submittedName>
        <fullName evidence="2">DUF1543 domain-containing protein</fullName>
    </submittedName>
</protein>
<sequence length="180" mass="20338">MILLGCRPEGRHTEQHDIFFTIAESLADARPAIRNFWPDGGTLHIDAWRSVRQVGDYRVQVVDRADAVPGELRVFFVNLGGYKPGEFEEFHYKMVVAARDKSGAIAAARRSAFYKHTGFKGAESHIDDKYGIDVDDIADVLDILPVEIRERYALRLEPAAGPEDELHLGYLKWSRIGQAR</sequence>
<evidence type="ECO:0000313" key="2">
    <source>
        <dbReference type="EMBL" id="TCZ74220.1"/>
    </source>
</evidence>
<name>A0A4R4E631_9BACT</name>
<evidence type="ECO:0000313" key="3">
    <source>
        <dbReference type="Proteomes" id="UP000295164"/>
    </source>
</evidence>
<feature type="domain" description="DUF1543" evidence="1">
    <location>
        <begin position="11"/>
        <end position="61"/>
    </location>
</feature>
<dbReference type="InterPro" id="IPR011440">
    <property type="entry name" value="DUF1543"/>
</dbReference>
<dbReference type="AlphaFoldDB" id="A0A4R4E631"/>
<organism evidence="2 3">
    <name type="scientific">Flaviaesturariibacter aridisoli</name>
    <dbReference type="NCBI Taxonomy" id="2545761"/>
    <lineage>
        <taxon>Bacteria</taxon>
        <taxon>Pseudomonadati</taxon>
        <taxon>Bacteroidota</taxon>
        <taxon>Chitinophagia</taxon>
        <taxon>Chitinophagales</taxon>
        <taxon>Chitinophagaceae</taxon>
        <taxon>Flaviaestuariibacter</taxon>
    </lineage>
</organism>
<gene>
    <name evidence="2" type="ORF">E0486_03115</name>
</gene>
<dbReference type="Pfam" id="PF07566">
    <property type="entry name" value="DUF1543"/>
    <property type="match status" value="1"/>
</dbReference>
<keyword evidence="3" id="KW-1185">Reference proteome</keyword>
<proteinExistence type="predicted"/>
<evidence type="ECO:0000259" key="1">
    <source>
        <dbReference type="Pfam" id="PF07566"/>
    </source>
</evidence>
<reference evidence="2 3" key="1">
    <citation type="submission" date="2019-03" db="EMBL/GenBank/DDBJ databases">
        <authorList>
            <person name="Kim M.K.M."/>
        </authorList>
    </citation>
    <scope>NUCLEOTIDE SEQUENCE [LARGE SCALE GENOMIC DNA]</scope>
    <source>
        <strain evidence="2 3">17J68-15</strain>
    </source>
</reference>